<organism evidence="2 3">
    <name type="scientific">Haemonchus contortus</name>
    <name type="common">Barber pole worm</name>
    <dbReference type="NCBI Taxonomy" id="6289"/>
    <lineage>
        <taxon>Eukaryota</taxon>
        <taxon>Metazoa</taxon>
        <taxon>Ecdysozoa</taxon>
        <taxon>Nematoda</taxon>
        <taxon>Chromadorea</taxon>
        <taxon>Rhabditida</taxon>
        <taxon>Rhabditina</taxon>
        <taxon>Rhabditomorpha</taxon>
        <taxon>Strongyloidea</taxon>
        <taxon>Trichostrongylidae</taxon>
        <taxon>Haemonchus</taxon>
    </lineage>
</organism>
<feature type="compositionally biased region" description="Basic and acidic residues" evidence="1">
    <location>
        <begin position="1239"/>
        <end position="1253"/>
    </location>
</feature>
<dbReference type="GO" id="GO:0005634">
    <property type="term" value="C:nucleus"/>
    <property type="evidence" value="ECO:0007669"/>
    <property type="project" value="TreeGrafter"/>
</dbReference>
<sequence>MGGKAGNTAANTTSSSSLAQVTRTTALDLLRKADDSLALLARNNGENRDITSRLHDENWIQLVFGAMNDSKAPLAELRFLSRVFEKIVDFIISDPSCVVEDAAKSVLRNQRADFIKFLNELYSAEIVFYGASLWLAYCKLTVTLFGTKMPAKDWNDFFTTMETWFKISDREAVVICLGAWTSFISFVAPKLSSGVLRDKLFATFSKPLRSHAVINKLPTPAPIISAYTALITSSFSNVDERFEELIICFLCFLIGKPVVASKDEKIIEAEIAKPVQEKSFNLVLEGASTDFSDYLTDPRPHRVFNNGALTHVFPLICSILGAANSRGEIPVCANAPDLMLKYGVFLGQVLRIAGHESSSEADANSICSCFAELGRRIEAIKDADARHRESRFLFIQIRAWIGESRRKVEEIEGALCQLFRAQNLSIHANSVGEWPALNFLKAMLEKSPAKISEFLEIIPETLRGGLETDGIVLERLNHICGVIEEHINVFDKQSVLKTWSQLSSLLTDYIKKTDDINEGNLLKPNFSTTFKLLALLFKIANQVDEDVSVDIMKKCSTEFSRLYTEVQTTVRHEVDCRAETVLSGVFGSTAAPETICCLHMFTTALSDIVDIYPFESISKKEVHFGTSLEFNALGELSTFANVIQLLGGKLIRVINEDKAEKLPRTVPGDFLTLLIICQKLFAAIEEPSLIRVLFTTLCGTLGEMLGKIYGDDSRLKEITPSSLTAYLEIVESVKSKITGPFDDGLLSDCAPLLTRLLSGRRGRFSKLRTASCDLWKNTFAKAQSLTYPMELRNVLLPLVQKRVISVPGFFKVDESCGCALSGDEDTSFSTTSSASQSSSRPRRTRRSAKIEENSEYCEVVLHNSTPVALSSSQIGKRRSQAKTDSNETKVLKRESFVMVKSEGKRRNVDTKEKVVFDESHKPEEITPSRQVATPRTKRRMRGGLLDEDSVDYVPIASSESAKKMKLTDRQREMFSEKRDRMPFLDEDSQNSAVIAHLPSEFDVELSQSVSNCPAKKDKAISDDAMVVENQIEREQGLLLKEGAPSVSPMVDVKAEKVVEEKASSRRKPKLKLNFDQIKHCEDSSSSPGPNAYSQSENSDEVEMSQKLSDLQTACNGSIADEVSSSEESTAPTVENDSDENVENDAPLGCRRSRKKSNPSKYVAQKRRESIKITEKEKRTLQSPSTKIRESSGKVVDEELPKELSDPKTPPPLSQEEIAQQNNETPILREIDEVLNVIDSKSRSADGSSDEKNLETAVTETPEKQNTETEKIAATPIHTLVQKISGTPGILKKVDSPSTAEKKFRRVHFGDALENNEPHAVNDDPVKVITADDHIPVSPKGVMKKTTPRRPFFHLQTTFEQVSKVAALPNESIAASPVKSEADSASSADDEPIFPRLADCQESIGRIVGRLLSISSTSSAIAARKSLEAQGIVKICDLASKSRREVSLLNIKKPRIETAFRTLSQFAREHLKTDTTPTLVQESPSKQESSAEPVEVQEDVDLEFLRQNPTVPAASTTVAIPENSEAELHIAESDGVEAIERPPLAPEYSTENGTGIDMREVEAENIEEPIIDERKTLFDAVREAYGRVEAEMEKDGATADLVRLRRTASRAARALLDIVTWCDDSSS</sequence>
<feature type="compositionally biased region" description="Low complexity" evidence="1">
    <location>
        <begin position="827"/>
        <end position="839"/>
    </location>
</feature>
<evidence type="ECO:0000313" key="2">
    <source>
        <dbReference type="Proteomes" id="UP000025227"/>
    </source>
</evidence>
<dbReference type="Proteomes" id="UP000025227">
    <property type="component" value="Unplaced"/>
</dbReference>
<dbReference type="PANTHER" id="PTHR22928">
    <property type="entry name" value="TELOMERE-ASSOCIATED PROTEIN RIF1"/>
    <property type="match status" value="1"/>
</dbReference>
<name>A0A7I4YPC4_HAECO</name>
<protein>
    <submittedName>
        <fullName evidence="3">Rif1_N domain-containing protein</fullName>
    </submittedName>
</protein>
<dbReference type="GO" id="GO:0000723">
    <property type="term" value="P:telomere maintenance"/>
    <property type="evidence" value="ECO:0007669"/>
    <property type="project" value="TreeGrafter"/>
</dbReference>
<dbReference type="WBParaSite" id="HCON_00120270-00001">
    <property type="protein sequence ID" value="HCON_00120270-00001"/>
    <property type="gene ID" value="HCON_00120270"/>
</dbReference>
<dbReference type="OrthoDB" id="5399929at2759"/>
<feature type="compositionally biased region" description="Polar residues" evidence="1">
    <location>
        <begin position="1125"/>
        <end position="1134"/>
    </location>
</feature>
<dbReference type="OMA" id="VRHEVDC"/>
<feature type="compositionally biased region" description="Basic and acidic residues" evidence="1">
    <location>
        <begin position="1165"/>
        <end position="1179"/>
    </location>
</feature>
<evidence type="ECO:0000256" key="1">
    <source>
        <dbReference type="SAM" id="MobiDB-lite"/>
    </source>
</evidence>
<evidence type="ECO:0000313" key="3">
    <source>
        <dbReference type="WBParaSite" id="HCON_00120270-00001"/>
    </source>
</evidence>
<feature type="region of interest" description="Disordered" evidence="1">
    <location>
        <begin position="822"/>
        <end position="849"/>
    </location>
</feature>
<feature type="region of interest" description="Disordered" evidence="1">
    <location>
        <begin position="1471"/>
        <end position="1494"/>
    </location>
</feature>
<feature type="compositionally biased region" description="Basic and acidic residues" evidence="1">
    <location>
        <begin position="1186"/>
        <end position="1205"/>
    </location>
</feature>
<keyword evidence="2" id="KW-1185">Reference proteome</keyword>
<accession>A0A7I4YPC4</accession>
<feature type="region of interest" description="Disordered" evidence="1">
    <location>
        <begin position="917"/>
        <end position="937"/>
    </location>
</feature>
<dbReference type="GO" id="GO:0140445">
    <property type="term" value="C:chromosome, telomeric repeat region"/>
    <property type="evidence" value="ECO:0007669"/>
    <property type="project" value="TreeGrafter"/>
</dbReference>
<feature type="compositionally biased region" description="Polar residues" evidence="1">
    <location>
        <begin position="1105"/>
        <end position="1115"/>
    </location>
</feature>
<feature type="compositionally biased region" description="Polar residues" evidence="1">
    <location>
        <begin position="1083"/>
        <end position="1096"/>
    </location>
</feature>
<proteinExistence type="predicted"/>
<feature type="compositionally biased region" description="Polar residues" evidence="1">
    <location>
        <begin position="1473"/>
        <end position="1489"/>
    </location>
</feature>
<dbReference type="PANTHER" id="PTHR22928:SF3">
    <property type="entry name" value="TELOMERE-ASSOCIATED PROTEIN RIF1"/>
    <property type="match status" value="1"/>
</dbReference>
<feature type="region of interest" description="Disordered" evidence="1">
    <location>
        <begin position="1238"/>
        <end position="1268"/>
    </location>
</feature>
<feature type="region of interest" description="Disordered" evidence="1">
    <location>
        <begin position="1057"/>
        <end position="1226"/>
    </location>
</feature>
<reference evidence="3" key="1">
    <citation type="submission" date="2020-12" db="UniProtKB">
        <authorList>
            <consortium name="WormBaseParasite"/>
        </authorList>
    </citation>
    <scope>IDENTIFICATION</scope>
    <source>
        <strain evidence="3">MHco3</strain>
    </source>
</reference>
<feature type="compositionally biased region" description="Basic and acidic residues" evidence="1">
    <location>
        <begin position="917"/>
        <end position="926"/>
    </location>
</feature>